<sequence length="356" mass="42239">MWVEIKSDIFTLDNYKKIIFLLGIISERPFMSNNTKAKVYVEYDLISNTDLFEKLDSIDKEFLEDSFKQYFYEDNPEIKYMVSNQIRKDIFNLDEAIVLLKEPFWIILENNKNDENFIKSIIFHFDNTEDKYLTDCVKNRWIQFDNAGGCGNVKNLIKGRLNSFENLAAQNNAELKKYYQAFVILDSDKDYENQNIKQDYINLIEYLETIDVNFHILEKRAMENYMPNEVLSEIKNAKSASSDQNDIQCVKWIDVYFNLSESQRNFLKYSGHDSFDDLPNDAQELYRNQLTVNYEFLQNGMKYRDTRQNIESEERRFKNAFPKLFLESSVINKKTLNDRCGSNELQTIFDSINSLL</sequence>
<name>A0A2V4BS55_9FLAO</name>
<keyword evidence="2" id="KW-1185">Reference proteome</keyword>
<reference evidence="1 2" key="1">
    <citation type="submission" date="2018-05" db="EMBL/GenBank/DDBJ databases">
        <title>Flavobacterium sp. strain IMCC34759, incomplete genome.</title>
        <authorList>
            <person name="Joung Y."/>
            <person name="Cho J."/>
        </authorList>
    </citation>
    <scope>NUCLEOTIDE SEQUENCE [LARGE SCALE GENOMIC DNA]</scope>
    <source>
        <strain evidence="1 2">IMCC34759</strain>
    </source>
</reference>
<comment type="caution">
    <text evidence="1">The sequence shown here is derived from an EMBL/GenBank/DDBJ whole genome shotgun (WGS) entry which is preliminary data.</text>
</comment>
<proteinExistence type="predicted"/>
<dbReference type="Proteomes" id="UP000247903">
    <property type="component" value="Unassembled WGS sequence"/>
</dbReference>
<gene>
    <name evidence="1" type="ORF">DMB65_10575</name>
</gene>
<evidence type="ECO:0000313" key="1">
    <source>
        <dbReference type="EMBL" id="PXY40673.1"/>
    </source>
</evidence>
<accession>A0A2V4BS55</accession>
<protein>
    <submittedName>
        <fullName evidence="1">Uncharacterized protein</fullName>
    </submittedName>
</protein>
<dbReference type="EMBL" id="QJHK01000008">
    <property type="protein sequence ID" value="PXY40673.1"/>
    <property type="molecule type" value="Genomic_DNA"/>
</dbReference>
<organism evidence="1 2">
    <name type="scientific">Flavobacterium cheongpyeongense</name>
    <dbReference type="NCBI Taxonomy" id="2212651"/>
    <lineage>
        <taxon>Bacteria</taxon>
        <taxon>Pseudomonadati</taxon>
        <taxon>Bacteroidota</taxon>
        <taxon>Flavobacteriia</taxon>
        <taxon>Flavobacteriales</taxon>
        <taxon>Flavobacteriaceae</taxon>
        <taxon>Flavobacterium</taxon>
    </lineage>
</organism>
<dbReference type="AlphaFoldDB" id="A0A2V4BS55"/>
<evidence type="ECO:0000313" key="2">
    <source>
        <dbReference type="Proteomes" id="UP000247903"/>
    </source>
</evidence>